<keyword evidence="2" id="KW-1185">Reference proteome</keyword>
<organism evidence="1 2">
    <name type="scientific">Aquirufa avitistagni</name>
    <dbReference type="NCBI Taxonomy" id="3104728"/>
    <lineage>
        <taxon>Bacteria</taxon>
        <taxon>Pseudomonadati</taxon>
        <taxon>Bacteroidota</taxon>
        <taxon>Cytophagia</taxon>
        <taxon>Cytophagales</taxon>
        <taxon>Flectobacillaceae</taxon>
        <taxon>Aquirufa</taxon>
    </lineage>
</organism>
<sequence>MEFEPAIVHASFEAVLDFFENQFQKRPTDLESVLFLIGVQELGQGHVHFTKEQKQDLMHIATCKVLSYSGFYALEGLDTEGWPHWNLVKPVPTLNLKEQDLLLKAHIVHYFESEIF</sequence>
<reference evidence="1 2" key="1">
    <citation type="submission" date="2024-03" db="EMBL/GenBank/DDBJ databases">
        <title>Aquirufa genome sequencing.</title>
        <authorList>
            <person name="Pitt A."/>
            <person name="Hahn M.W."/>
        </authorList>
    </citation>
    <scope>NUCLEOTIDE SEQUENCE [LARGE SCALE GENOMIC DNA]</scope>
    <source>
        <strain evidence="1 2">OSTEICH-129V</strain>
    </source>
</reference>
<protein>
    <submittedName>
        <fullName evidence="1">Uncharacterized protein</fullName>
    </submittedName>
</protein>
<evidence type="ECO:0000313" key="2">
    <source>
        <dbReference type="Proteomes" id="UP001598138"/>
    </source>
</evidence>
<dbReference type="Proteomes" id="UP001598138">
    <property type="component" value="Unassembled WGS sequence"/>
</dbReference>
<name>A0ABW6DJK2_9BACT</name>
<evidence type="ECO:0000313" key="1">
    <source>
        <dbReference type="EMBL" id="MFD3394164.1"/>
    </source>
</evidence>
<comment type="caution">
    <text evidence="1">The sequence shown here is derived from an EMBL/GenBank/DDBJ whole genome shotgun (WGS) entry which is preliminary data.</text>
</comment>
<gene>
    <name evidence="1" type="ORF">U0R10_05995</name>
</gene>
<dbReference type="EMBL" id="JBBKXZ010000002">
    <property type="protein sequence ID" value="MFD3394164.1"/>
    <property type="molecule type" value="Genomic_DNA"/>
</dbReference>
<accession>A0ABW6DJK2</accession>
<proteinExistence type="predicted"/>
<dbReference type="RefSeq" id="WP_377983049.1">
    <property type="nucleotide sequence ID" value="NZ_JBBKXZ010000002.1"/>
</dbReference>